<organism evidence="1 2">
    <name type="scientific">Paraburkholderia humisilvae</name>
    <dbReference type="NCBI Taxonomy" id="627669"/>
    <lineage>
        <taxon>Bacteria</taxon>
        <taxon>Pseudomonadati</taxon>
        <taxon>Pseudomonadota</taxon>
        <taxon>Betaproteobacteria</taxon>
        <taxon>Burkholderiales</taxon>
        <taxon>Burkholderiaceae</taxon>
        <taxon>Paraburkholderia</taxon>
    </lineage>
</organism>
<evidence type="ECO:0000313" key="2">
    <source>
        <dbReference type="Proteomes" id="UP000494363"/>
    </source>
</evidence>
<proteinExistence type="predicted"/>
<reference evidence="1 2" key="1">
    <citation type="submission" date="2020-04" db="EMBL/GenBank/DDBJ databases">
        <authorList>
            <person name="De Canck E."/>
        </authorList>
    </citation>
    <scope>NUCLEOTIDE SEQUENCE [LARGE SCALE GENOMIC DNA]</scope>
    <source>
        <strain evidence="1 2">LMG 29542</strain>
    </source>
</reference>
<dbReference type="Gene3D" id="3.40.50.1220">
    <property type="entry name" value="TPP-binding domain"/>
    <property type="match status" value="1"/>
</dbReference>
<protein>
    <submittedName>
        <fullName evidence="1">Uncharacterized protein</fullName>
    </submittedName>
</protein>
<dbReference type="SUPFAM" id="SSF52467">
    <property type="entry name" value="DHS-like NAD/FAD-binding domain"/>
    <property type="match status" value="1"/>
</dbReference>
<dbReference type="AlphaFoldDB" id="A0A6J5DNJ0"/>
<keyword evidence="2" id="KW-1185">Reference proteome</keyword>
<evidence type="ECO:0000313" key="1">
    <source>
        <dbReference type="EMBL" id="CAB3754801.1"/>
    </source>
</evidence>
<dbReference type="Pfam" id="PF13289">
    <property type="entry name" value="SIR2_2"/>
    <property type="match status" value="1"/>
</dbReference>
<sequence length="402" mass="44852">MKQQTKRRALVVVGAGASVEYGIPVTPDFGKLIEKTVRDDESCQRMGGTQVYQEVAGKLLDFYDDPADAHFERIYHVLHELETLRVTPGAVTKFKPVMAPFLELTPSYEPRALRAAAGTMIKCIYREVSKICDAPEQPLDQLARFFVNLEEAYVPRVYTTNYDDFVGQSTDDRYFTGFTQNHGDHAAFDATGFWSHWDSPALFHLHGSIHMGFPAPGGSREIGDIAWYAAREDALKYGLNGGSGDSRMDGTQIERSAIITGLDKLGRLQRTPYVFYYSALSRDAMEADVIFVLGSGLGDLHLNTWLKGVRRAKPWVPILYVGHWDGGVDGLYTALNFEYKDREISLTQDLRMKLYDLPGSELKALSGWTVDANRTAAVWADGFQSFLSQPQALHDAMRAIGA</sequence>
<gene>
    <name evidence="1" type="ORF">LMG29542_02457</name>
</gene>
<accession>A0A6J5DNJ0</accession>
<dbReference type="InterPro" id="IPR029035">
    <property type="entry name" value="DHS-like_NAD/FAD-binding_dom"/>
</dbReference>
<dbReference type="Proteomes" id="UP000494363">
    <property type="component" value="Unassembled WGS sequence"/>
</dbReference>
<name>A0A6J5DNJ0_9BURK</name>
<dbReference type="EMBL" id="CADIKH010000009">
    <property type="protein sequence ID" value="CAB3754801.1"/>
    <property type="molecule type" value="Genomic_DNA"/>
</dbReference>